<feature type="compositionally biased region" description="Polar residues" evidence="1">
    <location>
        <begin position="204"/>
        <end position="223"/>
    </location>
</feature>
<dbReference type="OrthoDB" id="2574995at2759"/>
<feature type="compositionally biased region" description="Low complexity" evidence="1">
    <location>
        <begin position="453"/>
        <end position="475"/>
    </location>
</feature>
<feature type="compositionally biased region" description="Low complexity" evidence="1">
    <location>
        <begin position="383"/>
        <end position="414"/>
    </location>
</feature>
<feature type="region of interest" description="Disordered" evidence="1">
    <location>
        <begin position="1837"/>
        <end position="1881"/>
    </location>
</feature>
<evidence type="ECO:0000313" key="2">
    <source>
        <dbReference type="EMBL" id="WWD21680.1"/>
    </source>
</evidence>
<proteinExistence type="predicted"/>
<feature type="compositionally biased region" description="Basic and acidic residues" evidence="1">
    <location>
        <begin position="819"/>
        <end position="841"/>
    </location>
</feature>
<feature type="compositionally biased region" description="Low complexity" evidence="1">
    <location>
        <begin position="1763"/>
        <end position="1809"/>
    </location>
</feature>
<dbReference type="GeneID" id="43589072"/>
<keyword evidence="3" id="KW-1185">Reference proteome</keyword>
<feature type="compositionally biased region" description="Polar residues" evidence="1">
    <location>
        <begin position="539"/>
        <end position="576"/>
    </location>
</feature>
<feature type="region of interest" description="Disordered" evidence="1">
    <location>
        <begin position="1"/>
        <end position="98"/>
    </location>
</feature>
<dbReference type="KEGG" id="ksn:43589072"/>
<evidence type="ECO:0000313" key="3">
    <source>
        <dbReference type="Proteomes" id="UP000322225"/>
    </source>
</evidence>
<feature type="compositionally biased region" description="Acidic residues" evidence="1">
    <location>
        <begin position="775"/>
        <end position="785"/>
    </location>
</feature>
<feature type="region of interest" description="Disordered" evidence="1">
    <location>
        <begin position="1753"/>
        <end position="1817"/>
    </location>
</feature>
<reference evidence="2" key="2">
    <citation type="submission" date="2024-01" db="EMBL/GenBank/DDBJ databases">
        <title>Comparative genomics of Cryptococcus and Kwoniella reveals pathogenesis evolution and contrasting modes of karyotype evolution via chromosome fusion or intercentromeric recombination.</title>
        <authorList>
            <person name="Coelho M.A."/>
            <person name="David-Palma M."/>
            <person name="Shea T."/>
            <person name="Bowers K."/>
            <person name="McGinley-Smith S."/>
            <person name="Mohammad A.W."/>
            <person name="Gnirke A."/>
            <person name="Yurkov A.M."/>
            <person name="Nowrousian M."/>
            <person name="Sun S."/>
            <person name="Cuomo C.A."/>
            <person name="Heitman J."/>
        </authorList>
    </citation>
    <scope>NUCLEOTIDE SEQUENCE</scope>
    <source>
        <strain evidence="2">CBS 12478</strain>
    </source>
</reference>
<dbReference type="PANTHER" id="PTHR48125:SF10">
    <property type="entry name" value="OS12G0136300 PROTEIN"/>
    <property type="match status" value="1"/>
</dbReference>
<feature type="region of interest" description="Disordered" evidence="1">
    <location>
        <begin position="1192"/>
        <end position="1396"/>
    </location>
</feature>
<feature type="compositionally biased region" description="Polar residues" evidence="1">
    <location>
        <begin position="851"/>
        <end position="869"/>
    </location>
</feature>
<feature type="compositionally biased region" description="Polar residues" evidence="1">
    <location>
        <begin position="1264"/>
        <end position="1273"/>
    </location>
</feature>
<feature type="region of interest" description="Disordered" evidence="1">
    <location>
        <begin position="712"/>
        <end position="872"/>
    </location>
</feature>
<feature type="compositionally biased region" description="Acidic residues" evidence="1">
    <location>
        <begin position="1152"/>
        <end position="1164"/>
    </location>
</feature>
<feature type="region of interest" description="Disordered" evidence="1">
    <location>
        <begin position="123"/>
        <end position="149"/>
    </location>
</feature>
<feature type="region of interest" description="Disordered" evidence="1">
    <location>
        <begin position="676"/>
        <end position="700"/>
    </location>
</feature>
<dbReference type="RefSeq" id="XP_031860731.1">
    <property type="nucleotide sequence ID" value="XM_032004932.1"/>
</dbReference>
<feature type="compositionally biased region" description="Low complexity" evidence="1">
    <location>
        <begin position="1329"/>
        <end position="1340"/>
    </location>
</feature>
<feature type="compositionally biased region" description="Acidic residues" evidence="1">
    <location>
        <begin position="1027"/>
        <end position="1047"/>
    </location>
</feature>
<feature type="region of interest" description="Disordered" evidence="1">
    <location>
        <begin position="1634"/>
        <end position="1665"/>
    </location>
</feature>
<accession>A0A5M6BYM1</accession>
<feature type="region of interest" description="Disordered" evidence="1">
    <location>
        <begin position="975"/>
        <end position="1178"/>
    </location>
</feature>
<feature type="region of interest" description="Disordered" evidence="1">
    <location>
        <begin position="171"/>
        <end position="253"/>
    </location>
</feature>
<feature type="compositionally biased region" description="Polar residues" evidence="1">
    <location>
        <begin position="415"/>
        <end position="424"/>
    </location>
</feature>
<feature type="region of interest" description="Disordered" evidence="1">
    <location>
        <begin position="1437"/>
        <end position="1457"/>
    </location>
</feature>
<evidence type="ECO:0000256" key="1">
    <source>
        <dbReference type="SAM" id="MobiDB-lite"/>
    </source>
</evidence>
<organism evidence="2 3">
    <name type="scientific">Kwoniella shandongensis</name>
    <dbReference type="NCBI Taxonomy" id="1734106"/>
    <lineage>
        <taxon>Eukaryota</taxon>
        <taxon>Fungi</taxon>
        <taxon>Dikarya</taxon>
        <taxon>Basidiomycota</taxon>
        <taxon>Agaricomycotina</taxon>
        <taxon>Tremellomycetes</taxon>
        <taxon>Tremellales</taxon>
        <taxon>Cryptococcaceae</taxon>
        <taxon>Kwoniella</taxon>
    </lineage>
</organism>
<feature type="compositionally biased region" description="Low complexity" evidence="1">
    <location>
        <begin position="1283"/>
        <end position="1295"/>
    </location>
</feature>
<name>A0A5M6BYM1_9TREE</name>
<feature type="compositionally biased region" description="Polar residues" evidence="1">
    <location>
        <begin position="9"/>
        <end position="18"/>
    </location>
</feature>
<feature type="compositionally biased region" description="Low complexity" evidence="1">
    <location>
        <begin position="19"/>
        <end position="35"/>
    </location>
</feature>
<feature type="compositionally biased region" description="Low complexity" evidence="1">
    <location>
        <begin position="123"/>
        <end position="141"/>
    </location>
</feature>
<feature type="compositionally biased region" description="Low complexity" evidence="1">
    <location>
        <begin position="72"/>
        <end position="81"/>
    </location>
</feature>
<feature type="region of interest" description="Disordered" evidence="1">
    <location>
        <begin position="270"/>
        <end position="337"/>
    </location>
</feature>
<protein>
    <submittedName>
        <fullName evidence="2">Uncharacterized protein</fullName>
    </submittedName>
</protein>
<feature type="region of interest" description="Disordered" evidence="1">
    <location>
        <begin position="539"/>
        <end position="578"/>
    </location>
</feature>
<gene>
    <name evidence="2" type="ORF">CI109_106166</name>
</gene>
<reference evidence="2" key="1">
    <citation type="submission" date="2017-08" db="EMBL/GenBank/DDBJ databases">
        <authorList>
            <person name="Cuomo C."/>
            <person name="Billmyre B."/>
            <person name="Heitman J."/>
        </authorList>
    </citation>
    <scope>NUCLEOTIDE SEQUENCE</scope>
    <source>
        <strain evidence="2">CBS 12478</strain>
    </source>
</reference>
<feature type="compositionally biased region" description="Basic and acidic residues" evidence="1">
    <location>
        <begin position="1861"/>
        <end position="1870"/>
    </location>
</feature>
<sequence length="1881" mass="203145">MVRTVREPNLTTPSILRVSTSSATSSRRSSGGSPSQPIFTKNATKSRIPTSSQSSGTKKRAVLGERTENIMTSHSQSSTSKTKSKQTPKSRAFNYYSPNKSLNSLSRFIAKSPQTLPLSQTAYIPSSSPASSPNTTMTSAPGATPYRPRHSMTMNMNALINEDDTLLLNMRPPEMSFTSPGFELTDASDDETPDPRVRGGLMTPANSQEVQSGSPRRSQTAKRTTALAGPSSSLRNPVSRLPTPPSSQSDEMASFSGASLALNDSFRASRIRARPSNTPPRRVSTEPSAVLGDITAEWDTPLRLGEDPSPNPRRKKSPRLDELSGEGGTLAPLRLRSPFETRDRVEVVIPVRVKGLGTPKAAATPSTVKGKGQGRASTSRTPSATLSQSTSSNSSNRRSSAGSRRSSGGSQRNTVKATPAQTRTRAVPSTAPAKSRRRSTITPSALSRSQTQTPKPASARSRRASTTATARTPRSQPRKSVTPLLQALSGRKIGFLPKPIHGSPGDDPLLLRGLDDVQPGEEVRDGMGLGLDVDQEVTQPVASSSRIRTSSVGPSQTVSSRPMIDSQPSPTMPTFSRNDDDLTLLPIGDASEGFYDTGPAWSDDGSDDEGVGEDTFVHVIQRRNMSSMIASTMEETVMEENENEVEQEAEEEQLEREASPFLPSRQDIDAREELEEDLGDVTQEGEIGTWDLSTDSVEAPNVENVDDYESLVIDPGSQISNEFGDERRDHEAAATSPESEIVHPEPIDAVVRPSSPVIADVSLDENVYDVNTQSEETETTIEEIQDNQLPSSSPLHAPVEESRPDTVEDVLVIGPEEAEPSHEDAQSEQNDSIKESRESLHDSISARSPLPAQTEQETQIAPSPPQQDISLLRSPTPISRFDRHSSMPRTPFVLIKHHEEVPPTPVPTWSASEQYAYPTLNIYSAVQATSPKHAAGSTFEARENLLEEADRVLEQLSTPVLQLAPTVELPQVEGTATMSDRVESPAVQDSHESDDPSLPAEEPEICEQRTEIIEENPAGITGHQESAVEDDGQSEDEDEGETTEEQAADLPTVSRARSVSLPFTEEGDDEGSHVGDITADADSEAWNLSSGDVSGHVEDENEEADEEGSQRSTEADHREELAESEEEDEQDESGLYDGQSSVEQPELHEGQESPELEQQTDEVDQAAHSSPPVEIPEKIILRLVERGIIKIEPDTEDSEYCSASESPENVPGSPIHRSTGVAIDPVVETSAPRSPAQALEVNRPATPAPAAHTASNSPTSTTPLHSPNATTARPLQATPIEESASTPASGASGSTLPTSTSEGISVLERMLQHRPAGSSKLSQQFIPDSPSESEQQSSSPFIEGSVVSSPAVKDSGLETEAEAEADRSVVVRKPRRSLHDELAAVTTDDSDDEVGNDSFRSVVEVSSLDPKAAARAAAILKLNHAYIEHGVLSSSKSAIGTPSHRRRKSASAMTSRHIDKQELLHEAELEIVSQRRSRSRSMSRARSMSVFSFATDDYPIPGAYVRTPQSSGKRKRTMALPAATHEEVDKTVVAEKGKSWGVPEWKKLEKVYRKEKEQWTKEREVKSLPGGLVAWARRSTFGASSSPSTATEWDPERVVKTFLQQEGEGWDREMILLRVQAIERRVNRIKEKQTISTVSPSAQGHLDTPKKRTRHNQPDETFEGNSTILQTPKATSTSAGGAGVEPPSTIRRMLGYVWGGGKKQRAGRGLLCDLQGVMTPKAADNMKEVNAGVPSSGKVVLPPPPPGRRVEGSIPHPTSNAWTVPAPVAPPITTRPTSSTTNPRYSLPAPSSSLLSSSSSWPTFSSLTPGPSTKGGRLYPPLEPSMTQRSSAIAKLFPESQHAHSSETAATPAQARAMSMEQRKRGESVKDMVMNFEGKRV</sequence>
<feature type="region of interest" description="Disordered" evidence="1">
    <location>
        <begin position="358"/>
        <end position="483"/>
    </location>
</feature>
<dbReference type="PANTHER" id="PTHR48125">
    <property type="entry name" value="LP07818P1"/>
    <property type="match status" value="1"/>
</dbReference>
<feature type="compositionally biased region" description="Polar residues" evidence="1">
    <location>
        <begin position="36"/>
        <end position="56"/>
    </location>
</feature>
<dbReference type="Proteomes" id="UP000322225">
    <property type="component" value="Chromosome 11"/>
</dbReference>
<feature type="compositionally biased region" description="Acidic residues" evidence="1">
    <location>
        <begin position="1122"/>
        <end position="1134"/>
    </location>
</feature>
<dbReference type="EMBL" id="CP144061">
    <property type="protein sequence ID" value="WWD21680.1"/>
    <property type="molecule type" value="Genomic_DNA"/>
</dbReference>
<feature type="compositionally biased region" description="Low complexity" evidence="1">
    <location>
        <begin position="1244"/>
        <end position="1263"/>
    </location>
</feature>
<feature type="compositionally biased region" description="Polar residues" evidence="1">
    <location>
        <begin position="440"/>
        <end position="452"/>
    </location>
</feature>